<evidence type="ECO:0000313" key="1">
    <source>
        <dbReference type="EMBL" id="KAF7139213.1"/>
    </source>
</evidence>
<reference evidence="1" key="1">
    <citation type="submission" date="2019-11" db="EMBL/GenBank/DDBJ databases">
        <authorList>
            <person name="Liu Y."/>
            <person name="Hou J."/>
            <person name="Li T.-Q."/>
            <person name="Guan C.-H."/>
            <person name="Wu X."/>
            <person name="Wu H.-Z."/>
            <person name="Ling F."/>
            <person name="Zhang R."/>
            <person name="Shi X.-G."/>
            <person name="Ren J.-P."/>
            <person name="Chen E.-F."/>
            <person name="Sun J.-M."/>
        </authorList>
    </citation>
    <scope>NUCLEOTIDE SEQUENCE</scope>
    <source>
        <strain evidence="1">Adult_tree_wgs_1</strain>
        <tissue evidence="1">Leaves</tissue>
    </source>
</reference>
<proteinExistence type="predicted"/>
<evidence type="ECO:0000313" key="2">
    <source>
        <dbReference type="Proteomes" id="UP000626092"/>
    </source>
</evidence>
<sequence>MTDKTRSKDIVRWFNDHKCFGFFRNLNDDDILLNDVVADFYLAYLDIIPSMATIDDNSSKSDEERRLWLIVPAPPGFLWDDDRGTPDLR</sequence>
<dbReference type="Proteomes" id="UP000626092">
    <property type="component" value="Unassembled WGS sequence"/>
</dbReference>
<dbReference type="EMBL" id="WJXA01000007">
    <property type="protein sequence ID" value="KAF7139213.1"/>
    <property type="molecule type" value="Genomic_DNA"/>
</dbReference>
<organism evidence="1 2">
    <name type="scientific">Rhododendron simsii</name>
    <name type="common">Sims's rhododendron</name>
    <dbReference type="NCBI Taxonomy" id="118357"/>
    <lineage>
        <taxon>Eukaryota</taxon>
        <taxon>Viridiplantae</taxon>
        <taxon>Streptophyta</taxon>
        <taxon>Embryophyta</taxon>
        <taxon>Tracheophyta</taxon>
        <taxon>Spermatophyta</taxon>
        <taxon>Magnoliopsida</taxon>
        <taxon>eudicotyledons</taxon>
        <taxon>Gunneridae</taxon>
        <taxon>Pentapetalae</taxon>
        <taxon>asterids</taxon>
        <taxon>Ericales</taxon>
        <taxon>Ericaceae</taxon>
        <taxon>Ericoideae</taxon>
        <taxon>Rhodoreae</taxon>
        <taxon>Rhododendron</taxon>
    </lineage>
</organism>
<comment type="caution">
    <text evidence="1">The sequence shown here is derived from an EMBL/GenBank/DDBJ whole genome shotgun (WGS) entry which is preliminary data.</text>
</comment>
<protein>
    <submittedName>
        <fullName evidence="1">Uncharacterized protein</fullName>
    </submittedName>
</protein>
<gene>
    <name evidence="1" type="ORF">RHSIM_Rhsim07G0134500</name>
</gene>
<accession>A0A834GNY1</accession>
<dbReference type="AlphaFoldDB" id="A0A834GNY1"/>
<name>A0A834GNY1_RHOSS</name>
<keyword evidence="2" id="KW-1185">Reference proteome</keyword>
<dbReference type="OrthoDB" id="1777874at2759"/>